<dbReference type="GO" id="GO:0005634">
    <property type="term" value="C:nucleus"/>
    <property type="evidence" value="ECO:0007669"/>
    <property type="project" value="TreeGrafter"/>
</dbReference>
<dbReference type="WormBase" id="SRAE_2000508300">
    <property type="protein sequence ID" value="SRP03444"/>
    <property type="gene ID" value="WBGene00265337"/>
</dbReference>
<dbReference type="Pfam" id="PF00011">
    <property type="entry name" value="HSP20"/>
    <property type="match status" value="1"/>
</dbReference>
<dbReference type="GO" id="GO:0009408">
    <property type="term" value="P:response to heat"/>
    <property type="evidence" value="ECO:0007669"/>
    <property type="project" value="TreeGrafter"/>
</dbReference>
<gene>
    <name evidence="5 7 8" type="ORF">SRAE_2000508300</name>
</gene>
<dbReference type="Gene3D" id="2.60.40.790">
    <property type="match status" value="1"/>
</dbReference>
<dbReference type="CTD" id="36382830"/>
<dbReference type="PRINTS" id="PR00299">
    <property type="entry name" value="ACRYSTALLIN"/>
</dbReference>
<name>A0A090N0C6_STRRB</name>
<dbReference type="GO" id="GO:0051082">
    <property type="term" value="F:unfolded protein binding"/>
    <property type="evidence" value="ECO:0007669"/>
    <property type="project" value="TreeGrafter"/>
</dbReference>
<dbReference type="AlphaFoldDB" id="A0A090N0C6"/>
<organism evidence="5">
    <name type="scientific">Strongyloides ratti</name>
    <name type="common">Parasitic roundworm</name>
    <dbReference type="NCBI Taxonomy" id="34506"/>
    <lineage>
        <taxon>Eukaryota</taxon>
        <taxon>Metazoa</taxon>
        <taxon>Ecdysozoa</taxon>
        <taxon>Nematoda</taxon>
        <taxon>Chromadorea</taxon>
        <taxon>Rhabditida</taxon>
        <taxon>Tylenchina</taxon>
        <taxon>Panagrolaimomorpha</taxon>
        <taxon>Strongyloidoidea</taxon>
        <taxon>Strongyloididae</taxon>
        <taxon>Strongyloides</taxon>
    </lineage>
</organism>
<evidence type="ECO:0000256" key="2">
    <source>
        <dbReference type="PROSITE-ProRule" id="PRU00285"/>
    </source>
</evidence>
<accession>A0A090N0C6</accession>
<evidence type="ECO:0000313" key="7">
    <source>
        <dbReference type="WBParaSite" id="SRAE_2000508300.1"/>
    </source>
</evidence>
<dbReference type="CDD" id="cd06526">
    <property type="entry name" value="metazoan_ACD"/>
    <property type="match status" value="1"/>
</dbReference>
<dbReference type="GeneID" id="36382830"/>
<dbReference type="PANTHER" id="PTHR45640">
    <property type="entry name" value="HEAT SHOCK PROTEIN HSP-12.2-RELATED"/>
    <property type="match status" value="1"/>
</dbReference>
<dbReference type="PANTHER" id="PTHR45640:SF13">
    <property type="entry name" value="HEAT SHOCK PROTEIN 22-RELATED"/>
    <property type="match status" value="1"/>
</dbReference>
<dbReference type="RefSeq" id="XP_024509649.1">
    <property type="nucleotide sequence ID" value="XM_024644050.1"/>
</dbReference>
<dbReference type="PROSITE" id="PS01031">
    <property type="entry name" value="SHSP"/>
    <property type="match status" value="1"/>
</dbReference>
<protein>
    <submittedName>
        <fullName evidence="5 7">Protein lethal(2)essential for life</fullName>
    </submittedName>
</protein>
<evidence type="ECO:0000256" key="1">
    <source>
        <dbReference type="ARBA" id="ARBA00023016"/>
    </source>
</evidence>
<dbReference type="InterPro" id="IPR008978">
    <property type="entry name" value="HSP20-like_chaperone"/>
</dbReference>
<evidence type="ECO:0000313" key="6">
    <source>
        <dbReference type="Proteomes" id="UP000035682"/>
    </source>
</evidence>
<dbReference type="GO" id="GO:0005737">
    <property type="term" value="C:cytoplasm"/>
    <property type="evidence" value="ECO:0007669"/>
    <property type="project" value="TreeGrafter"/>
</dbReference>
<dbReference type="WBParaSite" id="SRAE_2000508300.1">
    <property type="protein sequence ID" value="SRAE_2000508300.1"/>
    <property type="gene ID" value="WBGene00265337"/>
</dbReference>
<dbReference type="InterPro" id="IPR002068">
    <property type="entry name" value="A-crystallin/Hsp20_dom"/>
</dbReference>
<reference evidence="5 6" key="1">
    <citation type="submission" date="2014-09" db="EMBL/GenBank/DDBJ databases">
        <authorList>
            <person name="Martin A.A."/>
        </authorList>
    </citation>
    <scope>NUCLEOTIDE SEQUENCE</scope>
    <source>
        <strain evidence="6">ED321</strain>
        <strain evidence="5">ED321 Heterogonic</strain>
    </source>
</reference>
<evidence type="ECO:0000256" key="3">
    <source>
        <dbReference type="RuleBase" id="RU003616"/>
    </source>
</evidence>
<proteinExistence type="inferred from homology"/>
<dbReference type="GO" id="GO:0042026">
    <property type="term" value="P:protein refolding"/>
    <property type="evidence" value="ECO:0007669"/>
    <property type="project" value="TreeGrafter"/>
</dbReference>
<comment type="similarity">
    <text evidence="2 3">Belongs to the small heat shock protein (HSP20) family.</text>
</comment>
<sequence length="144" mass="16715">MYPFFNVNGYSNDSSYRNHLIEKETVHFTFSNIQPYEIPKLIESCPEIINNDKEFKIEMDVSLFSSDDLKVTIKDKFLQVDGYHKEKNDNYGTIQRSFTRKYLLPSDVDTENIVSKLTNDGVLTIEAKAANVSFGTTFEFHECF</sequence>
<dbReference type="EMBL" id="LN609529">
    <property type="protein sequence ID" value="CEF70452.1"/>
    <property type="molecule type" value="Genomic_DNA"/>
</dbReference>
<evidence type="ECO:0000259" key="4">
    <source>
        <dbReference type="PROSITE" id="PS01031"/>
    </source>
</evidence>
<evidence type="ECO:0000313" key="8">
    <source>
        <dbReference type="WormBase" id="SRAE_2000508300"/>
    </source>
</evidence>
<evidence type="ECO:0000313" key="5">
    <source>
        <dbReference type="EMBL" id="CEF70452.1"/>
    </source>
</evidence>
<reference evidence="7" key="2">
    <citation type="submission" date="2020-12" db="UniProtKB">
        <authorList>
            <consortium name="WormBaseParasite"/>
        </authorList>
    </citation>
    <scope>IDENTIFICATION</scope>
</reference>
<dbReference type="SUPFAM" id="SSF49764">
    <property type="entry name" value="HSP20-like chaperones"/>
    <property type="match status" value="1"/>
</dbReference>
<keyword evidence="6" id="KW-1185">Reference proteome</keyword>
<dbReference type="STRING" id="34506.A0A090N0C6"/>
<dbReference type="InterPro" id="IPR001436">
    <property type="entry name" value="Alpha-crystallin/sHSP_animal"/>
</dbReference>
<dbReference type="Proteomes" id="UP000035682">
    <property type="component" value="Unplaced"/>
</dbReference>
<dbReference type="OrthoDB" id="1431247at2759"/>
<feature type="domain" description="SHSP" evidence="4">
    <location>
        <begin position="32"/>
        <end position="144"/>
    </location>
</feature>
<keyword evidence="1" id="KW-0346">Stress response</keyword>